<evidence type="ECO:0000256" key="1">
    <source>
        <dbReference type="SAM" id="Phobius"/>
    </source>
</evidence>
<evidence type="ECO:0000259" key="2">
    <source>
        <dbReference type="Pfam" id="PF14501"/>
    </source>
</evidence>
<dbReference type="InterPro" id="IPR032834">
    <property type="entry name" value="NatK-like_C"/>
</dbReference>
<dbReference type="RefSeq" id="WP_215629788.1">
    <property type="nucleotide sequence ID" value="NZ_BQNJ01000002.1"/>
</dbReference>
<dbReference type="AlphaFoldDB" id="A0AA37JNB8"/>
<name>A0AA37JNB8_9FIRM</name>
<comment type="caution">
    <text evidence="3">The sequence shown here is derived from an EMBL/GenBank/DDBJ whole genome shotgun (WGS) entry which is preliminary data.</text>
</comment>
<keyword evidence="1" id="KW-0472">Membrane</keyword>
<dbReference type="Gene3D" id="3.30.565.10">
    <property type="entry name" value="Histidine kinase-like ATPase, C-terminal domain"/>
    <property type="match status" value="1"/>
</dbReference>
<dbReference type="Proteomes" id="UP001055091">
    <property type="component" value="Unassembled WGS sequence"/>
</dbReference>
<keyword evidence="1" id="KW-1133">Transmembrane helix</keyword>
<feature type="transmembrane region" description="Helical" evidence="1">
    <location>
        <begin position="196"/>
        <end position="220"/>
    </location>
</feature>
<protein>
    <recommendedName>
        <fullName evidence="2">Sensor histidine kinase NatK-like C-terminal domain-containing protein</fullName>
    </recommendedName>
</protein>
<sequence>MKEALLLAVGRLVCTTPWYVICCVPFYAHRRISRSKIAAVITGISMLFFVCNFYLQFRYDNFKTHGSLVFCALYIILIGLFVWGFHVEFAKLLYVFLIAQAISTAINYIAAIMLKPFFKDMRISLHATPAYILAIFFLTMAVYPFLWYFFSHQLREAVEELKDRDFRLLCIPPVLIFVITVIFNDVGVNPAIPQSQAIAIFLLITASGLITYFLHVRLALDAVRRIRLEMEVAAIESQIAVQGQSYAQLTQNIESARAARHDLRHHLAAMSAFLENSDMEGLLEYLAEYRRSLPVEFDQPQCANHAVDVVVRYYLQQAKEAGAELDIKLDVPVGAGFRDTDLVIVFGNLFENAAQGIFRQTAGKRYITARCGMEQGKLILTIDNSTGPGDAEYKSSTGLGIGQSSVKAVAQKYHGSVRFEFKEDIYKASVLMVMPVSEKVQE</sequence>
<proteinExistence type="predicted"/>
<feature type="domain" description="Sensor histidine kinase NatK-like C-terminal" evidence="2">
    <location>
        <begin position="340"/>
        <end position="431"/>
    </location>
</feature>
<feature type="transmembrane region" description="Helical" evidence="1">
    <location>
        <begin position="92"/>
        <end position="118"/>
    </location>
</feature>
<feature type="transmembrane region" description="Helical" evidence="1">
    <location>
        <begin position="6"/>
        <end position="28"/>
    </location>
</feature>
<keyword evidence="1" id="KW-0812">Transmembrane</keyword>
<organism evidence="3 4">
    <name type="scientific">Hungatella hathewayi</name>
    <dbReference type="NCBI Taxonomy" id="154046"/>
    <lineage>
        <taxon>Bacteria</taxon>
        <taxon>Bacillati</taxon>
        <taxon>Bacillota</taxon>
        <taxon>Clostridia</taxon>
        <taxon>Lachnospirales</taxon>
        <taxon>Lachnospiraceae</taxon>
        <taxon>Hungatella</taxon>
    </lineage>
</organism>
<evidence type="ECO:0000313" key="3">
    <source>
        <dbReference type="EMBL" id="GKH03242.1"/>
    </source>
</evidence>
<dbReference type="InterPro" id="IPR036890">
    <property type="entry name" value="HATPase_C_sf"/>
</dbReference>
<dbReference type="SUPFAM" id="SSF55874">
    <property type="entry name" value="ATPase domain of HSP90 chaperone/DNA topoisomerase II/histidine kinase"/>
    <property type="match status" value="1"/>
</dbReference>
<feature type="transmembrane region" description="Helical" evidence="1">
    <location>
        <begin position="37"/>
        <end position="55"/>
    </location>
</feature>
<feature type="transmembrane region" description="Helical" evidence="1">
    <location>
        <begin position="166"/>
        <end position="184"/>
    </location>
</feature>
<gene>
    <name evidence="3" type="ORF">CE91St55_52230</name>
</gene>
<evidence type="ECO:0000313" key="4">
    <source>
        <dbReference type="Proteomes" id="UP001055091"/>
    </source>
</evidence>
<reference evidence="3" key="1">
    <citation type="submission" date="2022-01" db="EMBL/GenBank/DDBJ databases">
        <title>Novel bile acid biosynthetic pathways are enriched in the microbiome of centenarians.</title>
        <authorList>
            <person name="Sato Y."/>
            <person name="Atarashi K."/>
            <person name="Plichta R.D."/>
            <person name="Arai Y."/>
            <person name="Sasajima S."/>
            <person name="Kearney M.S."/>
            <person name="Suda W."/>
            <person name="Takeshita K."/>
            <person name="Sasaki T."/>
            <person name="Okamoto S."/>
            <person name="Skelly N.A."/>
            <person name="Okamura Y."/>
            <person name="Vlamakis H."/>
            <person name="Li Y."/>
            <person name="Tanoue T."/>
            <person name="Takei H."/>
            <person name="Nittono H."/>
            <person name="Narushima S."/>
            <person name="Irie J."/>
            <person name="Itoh H."/>
            <person name="Moriya K."/>
            <person name="Sugiura Y."/>
            <person name="Suematsu M."/>
            <person name="Moritoki N."/>
            <person name="Shibata S."/>
            <person name="Littman R.D."/>
            <person name="Fischbach A.M."/>
            <person name="Uwamino Y."/>
            <person name="Inoue T."/>
            <person name="Honda A."/>
            <person name="Hattori M."/>
            <person name="Murai T."/>
            <person name="Xavier J.R."/>
            <person name="Hirose N."/>
            <person name="Honda K."/>
        </authorList>
    </citation>
    <scope>NUCLEOTIDE SEQUENCE</scope>
    <source>
        <strain evidence="3">CE91-St55</strain>
    </source>
</reference>
<accession>A0AA37JNB8</accession>
<feature type="transmembrane region" description="Helical" evidence="1">
    <location>
        <begin position="130"/>
        <end position="150"/>
    </location>
</feature>
<dbReference type="Pfam" id="PF14501">
    <property type="entry name" value="HATPase_c_5"/>
    <property type="match status" value="1"/>
</dbReference>
<dbReference type="EMBL" id="BQNJ01000002">
    <property type="protein sequence ID" value="GKH03242.1"/>
    <property type="molecule type" value="Genomic_DNA"/>
</dbReference>
<dbReference type="CDD" id="cd16935">
    <property type="entry name" value="HATPase_AgrC-ComD-like"/>
    <property type="match status" value="1"/>
</dbReference>
<feature type="transmembrane region" description="Helical" evidence="1">
    <location>
        <begin position="67"/>
        <end position="85"/>
    </location>
</feature>